<organism evidence="2 3">
    <name type="scientific">Nonomuraea spiralis</name>
    <dbReference type="NCBI Taxonomy" id="46182"/>
    <lineage>
        <taxon>Bacteria</taxon>
        <taxon>Bacillati</taxon>
        <taxon>Actinomycetota</taxon>
        <taxon>Actinomycetes</taxon>
        <taxon>Streptosporangiales</taxon>
        <taxon>Streptosporangiaceae</taxon>
        <taxon>Nonomuraea</taxon>
    </lineage>
</organism>
<dbReference type="PANTHER" id="PTHR43355">
    <property type="entry name" value="FLAVIN REDUCTASE (NADPH)"/>
    <property type="match status" value="1"/>
</dbReference>
<dbReference type="Pfam" id="PF13460">
    <property type="entry name" value="NAD_binding_10"/>
    <property type="match status" value="1"/>
</dbReference>
<dbReference type="InterPro" id="IPR036291">
    <property type="entry name" value="NAD(P)-bd_dom_sf"/>
</dbReference>
<dbReference type="SUPFAM" id="SSF51735">
    <property type="entry name" value="NAD(P)-binding Rossmann-fold domains"/>
    <property type="match status" value="1"/>
</dbReference>
<gene>
    <name evidence="2" type="ORF">ACFFV7_45090</name>
</gene>
<keyword evidence="3" id="KW-1185">Reference proteome</keyword>
<dbReference type="EMBL" id="JBHMEI010000078">
    <property type="protein sequence ID" value="MFB9208423.1"/>
    <property type="molecule type" value="Genomic_DNA"/>
</dbReference>
<evidence type="ECO:0000259" key="1">
    <source>
        <dbReference type="Pfam" id="PF13460"/>
    </source>
</evidence>
<evidence type="ECO:0000313" key="2">
    <source>
        <dbReference type="EMBL" id="MFB9208423.1"/>
    </source>
</evidence>
<dbReference type="Proteomes" id="UP001589647">
    <property type="component" value="Unassembled WGS sequence"/>
</dbReference>
<proteinExistence type="predicted"/>
<protein>
    <submittedName>
        <fullName evidence="2">NAD(P)-dependent oxidoreductase</fullName>
    </submittedName>
</protein>
<comment type="caution">
    <text evidence="2">The sequence shown here is derived from an EMBL/GenBank/DDBJ whole genome shotgun (WGS) entry which is preliminary data.</text>
</comment>
<evidence type="ECO:0000313" key="3">
    <source>
        <dbReference type="Proteomes" id="UP001589647"/>
    </source>
</evidence>
<reference evidence="2 3" key="1">
    <citation type="submission" date="2024-09" db="EMBL/GenBank/DDBJ databases">
        <authorList>
            <person name="Sun Q."/>
            <person name="Mori K."/>
        </authorList>
    </citation>
    <scope>NUCLEOTIDE SEQUENCE [LARGE SCALE GENOMIC DNA]</scope>
    <source>
        <strain evidence="2 3">CCM 3426</strain>
    </source>
</reference>
<dbReference type="InterPro" id="IPR051606">
    <property type="entry name" value="Polyketide_Oxido-like"/>
</dbReference>
<accession>A0ABV5IV63</accession>
<dbReference type="CDD" id="cd05244">
    <property type="entry name" value="BVR-B_like_SDR_a"/>
    <property type="match status" value="1"/>
</dbReference>
<dbReference type="PANTHER" id="PTHR43355:SF2">
    <property type="entry name" value="FLAVIN REDUCTASE (NADPH)"/>
    <property type="match status" value="1"/>
</dbReference>
<dbReference type="RefSeq" id="WP_189647491.1">
    <property type="nucleotide sequence ID" value="NZ_BMRC01000005.1"/>
</dbReference>
<feature type="domain" description="NAD(P)-binding" evidence="1">
    <location>
        <begin position="7"/>
        <end position="199"/>
    </location>
</feature>
<sequence length="213" mass="22410">MKLTVFGATGGTGRQVVAQAVAAGHDVTVVARDPARVPAADRARVIGGDVLTPGPWQTALAGQDAVLSCLGSTDRGNPTTVYSGGTAAIVAAMREGGVRRLLCLSSAGLEIPPGTPLGRRLVTRFVIQRLYRHGYADMERMERALADVRDIDWTVVRPPMLTDGPLTGVYRTAVNANLAKAGTISRADLAHYLIAQVTDDRTRHAVVEISGGS</sequence>
<name>A0ABV5IV63_9ACTN</name>
<dbReference type="InterPro" id="IPR016040">
    <property type="entry name" value="NAD(P)-bd_dom"/>
</dbReference>
<dbReference type="Gene3D" id="3.40.50.720">
    <property type="entry name" value="NAD(P)-binding Rossmann-like Domain"/>
    <property type="match status" value="1"/>
</dbReference>